<evidence type="ECO:0000256" key="1">
    <source>
        <dbReference type="ARBA" id="ARBA00009199"/>
    </source>
</evidence>
<dbReference type="GO" id="GO:0016787">
    <property type="term" value="F:hydrolase activity"/>
    <property type="evidence" value="ECO:0007669"/>
    <property type="project" value="UniProtKB-KW"/>
</dbReference>
<gene>
    <name evidence="3" type="ORF">PCON_07162</name>
</gene>
<dbReference type="InterPro" id="IPR000120">
    <property type="entry name" value="Amidase"/>
</dbReference>
<protein>
    <submittedName>
        <fullName evidence="3">Similar to Fatty acid amide hydrolase acc. no. Q7XJJ7</fullName>
    </submittedName>
</protein>
<dbReference type="OrthoDB" id="421993at2759"/>
<dbReference type="Pfam" id="PF01425">
    <property type="entry name" value="Amidase"/>
    <property type="match status" value="1"/>
</dbReference>
<dbReference type="InterPro" id="IPR023631">
    <property type="entry name" value="Amidase_dom"/>
</dbReference>
<dbReference type="SUPFAM" id="SSF75304">
    <property type="entry name" value="Amidase signature (AS) enzymes"/>
    <property type="match status" value="1"/>
</dbReference>
<proteinExistence type="inferred from homology"/>
<dbReference type="AlphaFoldDB" id="U4LBA2"/>
<dbReference type="PROSITE" id="PS00571">
    <property type="entry name" value="AMIDASES"/>
    <property type="match status" value="1"/>
</dbReference>
<reference evidence="3 4" key="1">
    <citation type="journal article" date="2013" name="PLoS Genet.">
        <title>The genome and development-dependent transcriptomes of Pyronema confluens: a window into fungal evolution.</title>
        <authorList>
            <person name="Traeger S."/>
            <person name="Altegoer F."/>
            <person name="Freitag M."/>
            <person name="Gabaldon T."/>
            <person name="Kempken F."/>
            <person name="Kumar A."/>
            <person name="Marcet-Houben M."/>
            <person name="Poggeler S."/>
            <person name="Stajich J.E."/>
            <person name="Nowrousian M."/>
        </authorList>
    </citation>
    <scope>NUCLEOTIDE SEQUENCE [LARGE SCALE GENOMIC DNA]</scope>
    <source>
        <strain evidence="4">CBS 100304</strain>
        <tissue evidence="3">Vegetative mycelium</tissue>
    </source>
</reference>
<dbReference type="eggNOG" id="KOG1211">
    <property type="taxonomic scope" value="Eukaryota"/>
</dbReference>
<dbReference type="PANTHER" id="PTHR11895:SF67">
    <property type="entry name" value="AMIDASE DOMAIN-CONTAINING PROTEIN"/>
    <property type="match status" value="1"/>
</dbReference>
<evidence type="ECO:0000313" key="4">
    <source>
        <dbReference type="Proteomes" id="UP000018144"/>
    </source>
</evidence>
<dbReference type="Proteomes" id="UP000018144">
    <property type="component" value="Unassembled WGS sequence"/>
</dbReference>
<dbReference type="InterPro" id="IPR036928">
    <property type="entry name" value="AS_sf"/>
</dbReference>
<dbReference type="PANTHER" id="PTHR11895">
    <property type="entry name" value="TRANSAMIDASE"/>
    <property type="match status" value="1"/>
</dbReference>
<keyword evidence="3" id="KW-0378">Hydrolase</keyword>
<sequence length="598" mass="62834">MAPTDFINYPTPIKAAETPYENPPPSNPTLSGATLSVLSNLVIHVGPVQQLLWRNTGFTQSLLKVESSGVLDNYIPRYDPTVIPVRATSSSASASASTGADDIPAPAPRTFHSSADYIAAYKSGATTPTAVAERFLESLDDDISRIFICTTPREVLLAAAAESTARYAAGTALPLDGVPLVVKDECDVAGTQRTLGLSTREANLRKIGHEQQGQTSWCVQKLLDAGMIFLGKSNMHEIGLDTTNNNPNWGTPPNPYNPGYYPGGSSGGSGAAVGAGICPIAVGADGGGSIRIPATYCGVFGLKPTHGRVDTSPTASIAPSVGVVGPIAATMHDLALAYRIMSTPHPSSPFPSPSPSSSPSPKVMGIYRPYFDDCDPSVLALCNAAVNKFQSLGYKTVDITLPLLPESRASHALTILSEISQGMGGNSRGLTPANKILISVGTRAPARDFLIAQKLRSLMMSHLAALWQEYPGMIIVTPTAPHAGVEVHEGSYGKGEAGASDNNKSLRTMQYVFLANWTGCPAISLPVGYEGDSKMPVGLMGMGEWGSEEGLLEWGREWENGWDVPAGIQAEGILEQGGRKRGEGWKDMLATAAATVVA</sequence>
<accession>U4LBA2</accession>
<dbReference type="EMBL" id="HF935357">
    <property type="protein sequence ID" value="CCX07573.1"/>
    <property type="molecule type" value="Genomic_DNA"/>
</dbReference>
<dbReference type="InterPro" id="IPR020556">
    <property type="entry name" value="Amidase_CS"/>
</dbReference>
<dbReference type="Gene3D" id="3.90.1300.10">
    <property type="entry name" value="Amidase signature (AS) domain"/>
    <property type="match status" value="1"/>
</dbReference>
<evidence type="ECO:0000313" key="3">
    <source>
        <dbReference type="EMBL" id="CCX07573.1"/>
    </source>
</evidence>
<feature type="domain" description="Amidase" evidence="2">
    <location>
        <begin position="154"/>
        <end position="552"/>
    </location>
</feature>
<comment type="similarity">
    <text evidence="1">Belongs to the amidase family.</text>
</comment>
<keyword evidence="4" id="KW-1185">Reference proteome</keyword>
<dbReference type="OMA" id="PGWHIDG"/>
<name>U4LBA2_PYROM</name>
<dbReference type="STRING" id="1076935.U4LBA2"/>
<evidence type="ECO:0000259" key="2">
    <source>
        <dbReference type="Pfam" id="PF01425"/>
    </source>
</evidence>
<organism evidence="3 4">
    <name type="scientific">Pyronema omphalodes (strain CBS 100304)</name>
    <name type="common">Pyronema confluens</name>
    <dbReference type="NCBI Taxonomy" id="1076935"/>
    <lineage>
        <taxon>Eukaryota</taxon>
        <taxon>Fungi</taxon>
        <taxon>Dikarya</taxon>
        <taxon>Ascomycota</taxon>
        <taxon>Pezizomycotina</taxon>
        <taxon>Pezizomycetes</taxon>
        <taxon>Pezizales</taxon>
        <taxon>Pyronemataceae</taxon>
        <taxon>Pyronema</taxon>
    </lineage>
</organism>